<dbReference type="Proteomes" id="UP000228535">
    <property type="component" value="Unassembled WGS sequence"/>
</dbReference>
<evidence type="ECO:0000313" key="5">
    <source>
        <dbReference type="EMBL" id="PJJ60229.1"/>
    </source>
</evidence>
<dbReference type="Gene3D" id="1.10.10.60">
    <property type="entry name" value="Homeodomain-like"/>
    <property type="match status" value="1"/>
</dbReference>
<comment type="caution">
    <text evidence="5">The sequence shown here is derived from an EMBL/GenBank/DDBJ whole genome shotgun (WGS) entry which is preliminary data.</text>
</comment>
<evidence type="ECO:0000256" key="2">
    <source>
        <dbReference type="ARBA" id="ARBA00023125"/>
    </source>
</evidence>
<evidence type="ECO:0000313" key="6">
    <source>
        <dbReference type="Proteomes" id="UP000228535"/>
    </source>
</evidence>
<dbReference type="SMART" id="SM00342">
    <property type="entry name" value="HTH_ARAC"/>
    <property type="match status" value="1"/>
</dbReference>
<keyword evidence="2 5" id="KW-0238">DNA-binding</keyword>
<accession>A0A2M9BQK8</accession>
<reference evidence="5 6" key="1">
    <citation type="submission" date="2017-11" db="EMBL/GenBank/DDBJ databases">
        <title>Genomic Encyclopedia of Archaeal and Bacterial Type Strains, Phase II (KMG-II): From Individual Species to Whole Genera.</title>
        <authorList>
            <person name="Goeker M."/>
        </authorList>
    </citation>
    <scope>NUCLEOTIDE SEQUENCE [LARGE SCALE GENOMIC DNA]</scope>
    <source>
        <strain evidence="5 6">DSM 11115</strain>
    </source>
</reference>
<dbReference type="RefSeq" id="WP_100335892.1">
    <property type="nucleotide sequence ID" value="NZ_PGFA01000001.1"/>
</dbReference>
<evidence type="ECO:0000259" key="4">
    <source>
        <dbReference type="PROSITE" id="PS01124"/>
    </source>
</evidence>
<gene>
    <name evidence="5" type="ORF">CLV45_1654</name>
</gene>
<dbReference type="GO" id="GO:0043565">
    <property type="term" value="F:sequence-specific DNA binding"/>
    <property type="evidence" value="ECO:0007669"/>
    <property type="project" value="InterPro"/>
</dbReference>
<organism evidence="5 6">
    <name type="scientific">Hymenobacter chitinivorans DSM 11115</name>
    <dbReference type="NCBI Taxonomy" id="1121954"/>
    <lineage>
        <taxon>Bacteria</taxon>
        <taxon>Pseudomonadati</taxon>
        <taxon>Bacteroidota</taxon>
        <taxon>Cytophagia</taxon>
        <taxon>Cytophagales</taxon>
        <taxon>Hymenobacteraceae</taxon>
        <taxon>Hymenobacter</taxon>
    </lineage>
</organism>
<dbReference type="OrthoDB" id="635259at2"/>
<dbReference type="Pfam" id="PF20240">
    <property type="entry name" value="DUF6597"/>
    <property type="match status" value="1"/>
</dbReference>
<proteinExistence type="predicted"/>
<dbReference type="Pfam" id="PF12833">
    <property type="entry name" value="HTH_18"/>
    <property type="match status" value="1"/>
</dbReference>
<dbReference type="InterPro" id="IPR018060">
    <property type="entry name" value="HTH_AraC"/>
</dbReference>
<dbReference type="PANTHER" id="PTHR46796:SF15">
    <property type="entry name" value="BLL1074 PROTEIN"/>
    <property type="match status" value="1"/>
</dbReference>
<dbReference type="InterPro" id="IPR050204">
    <property type="entry name" value="AraC_XylS_family_regulators"/>
</dbReference>
<evidence type="ECO:0000256" key="1">
    <source>
        <dbReference type="ARBA" id="ARBA00023015"/>
    </source>
</evidence>
<dbReference type="AlphaFoldDB" id="A0A2M9BQK8"/>
<feature type="domain" description="HTH araC/xylS-type" evidence="4">
    <location>
        <begin position="154"/>
        <end position="256"/>
    </location>
</feature>
<dbReference type="InterPro" id="IPR046532">
    <property type="entry name" value="DUF6597"/>
</dbReference>
<sequence length="268" mass="29822">MHFQQFAPPEPLQAYVRYFWRLEHSSPEPATFHTIVDGCPGLILQAAGSAPICDPVGKLWPEVLLYGQATRATQLRAGGAFALLGACLYPGTERLLFHLRADELTNTCLDVELLPAGGRRFRQQLQSIESPDTRLAQLCVFLLRAVGTTPASLEPGIQYALQQLIASRGALPLGELLAGLPFSERSFQRKFQEYVGVSPKLFARICRFQTTLTQLRAAQYDKLSDLALANDYADQSHHIRAFREFAGVAPHQYATRTREVLENLTLVL</sequence>
<keyword evidence="1" id="KW-0805">Transcription regulation</keyword>
<dbReference type="PANTHER" id="PTHR46796">
    <property type="entry name" value="HTH-TYPE TRANSCRIPTIONAL ACTIVATOR RHAS-RELATED"/>
    <property type="match status" value="1"/>
</dbReference>
<name>A0A2M9BQK8_9BACT</name>
<dbReference type="PROSITE" id="PS01124">
    <property type="entry name" value="HTH_ARAC_FAMILY_2"/>
    <property type="match status" value="1"/>
</dbReference>
<evidence type="ECO:0000256" key="3">
    <source>
        <dbReference type="ARBA" id="ARBA00023163"/>
    </source>
</evidence>
<keyword evidence="3" id="KW-0804">Transcription</keyword>
<protein>
    <submittedName>
        <fullName evidence="5">AraC-like DNA-binding protein</fullName>
    </submittedName>
</protein>
<dbReference type="GO" id="GO:0003700">
    <property type="term" value="F:DNA-binding transcription factor activity"/>
    <property type="evidence" value="ECO:0007669"/>
    <property type="project" value="InterPro"/>
</dbReference>
<dbReference type="EMBL" id="PGFA01000001">
    <property type="protein sequence ID" value="PJJ60229.1"/>
    <property type="molecule type" value="Genomic_DNA"/>
</dbReference>
<keyword evidence="6" id="KW-1185">Reference proteome</keyword>